<evidence type="ECO:0000313" key="7">
    <source>
        <dbReference type="Proteomes" id="UP001253287"/>
    </source>
</evidence>
<dbReference type="InterPro" id="IPR000281">
    <property type="entry name" value="HTH_RpiR"/>
</dbReference>
<keyword evidence="1" id="KW-0805">Transcription regulation</keyword>
<dbReference type="AlphaFoldDB" id="A0AAW8WN47"/>
<feature type="domain" description="HTH rpiR-type" evidence="4">
    <location>
        <begin position="1"/>
        <end position="77"/>
    </location>
</feature>
<dbReference type="GO" id="GO:0003700">
    <property type="term" value="F:DNA-binding transcription factor activity"/>
    <property type="evidence" value="ECO:0007669"/>
    <property type="project" value="InterPro"/>
</dbReference>
<evidence type="ECO:0000256" key="2">
    <source>
        <dbReference type="ARBA" id="ARBA00023125"/>
    </source>
</evidence>
<dbReference type="GO" id="GO:0097367">
    <property type="term" value="F:carbohydrate derivative binding"/>
    <property type="evidence" value="ECO:0007669"/>
    <property type="project" value="InterPro"/>
</dbReference>
<accession>A0AAW8WN47</accession>
<dbReference type="CDD" id="cd05013">
    <property type="entry name" value="SIS_RpiR"/>
    <property type="match status" value="1"/>
</dbReference>
<dbReference type="InterPro" id="IPR009057">
    <property type="entry name" value="Homeodomain-like_sf"/>
</dbReference>
<dbReference type="Gene3D" id="1.10.10.10">
    <property type="entry name" value="Winged helix-like DNA-binding domain superfamily/Winged helix DNA-binding domain"/>
    <property type="match status" value="1"/>
</dbReference>
<dbReference type="SUPFAM" id="SSF46689">
    <property type="entry name" value="Homeodomain-like"/>
    <property type="match status" value="1"/>
</dbReference>
<name>A0AAW8WN47_9LACO</name>
<dbReference type="PROSITE" id="PS51464">
    <property type="entry name" value="SIS"/>
    <property type="match status" value="1"/>
</dbReference>
<gene>
    <name evidence="6" type="ORF">RON39_06490</name>
</gene>
<comment type="caution">
    <text evidence="6">The sequence shown here is derived from an EMBL/GenBank/DDBJ whole genome shotgun (WGS) entry which is preliminary data.</text>
</comment>
<dbReference type="Proteomes" id="UP001253287">
    <property type="component" value="Unassembled WGS sequence"/>
</dbReference>
<dbReference type="Gene3D" id="3.40.50.10490">
    <property type="entry name" value="Glucose-6-phosphate isomerase like protein, domain 1"/>
    <property type="match status" value="1"/>
</dbReference>
<dbReference type="PROSITE" id="PS51071">
    <property type="entry name" value="HTH_RPIR"/>
    <property type="match status" value="1"/>
</dbReference>
<dbReference type="InterPro" id="IPR035472">
    <property type="entry name" value="RpiR-like_SIS"/>
</dbReference>
<dbReference type="Pfam" id="PF01418">
    <property type="entry name" value="HTH_6"/>
    <property type="match status" value="1"/>
</dbReference>
<sequence>MDIVKQLETFRSQMSARERETTDRILSNLKPLANDSAKEAAETYKTSTATLVRLAKRIGLSGYSELSFQTKQFIDKNAHRKETVKQDNKLIDITKGFNEAITNIATKDNSDKLENLVEKIHDSERTFVIGFGYTGLVADYLKYMFLSFGKALNCFDSMAMVKHIYQVLQPGDVVIIFSVSGSVKQYKELYAKCKKVNAYLVIVTMNSSLDVLKQAKLSFVLPTVSVINSNFKVQSVDSQPVFWVFASALTRLYQDKYLAE</sequence>
<dbReference type="InterPro" id="IPR001347">
    <property type="entry name" value="SIS_dom"/>
</dbReference>
<keyword evidence="2" id="KW-0238">DNA-binding</keyword>
<proteinExistence type="predicted"/>
<evidence type="ECO:0000256" key="1">
    <source>
        <dbReference type="ARBA" id="ARBA00023015"/>
    </source>
</evidence>
<dbReference type="InterPro" id="IPR046348">
    <property type="entry name" value="SIS_dom_sf"/>
</dbReference>
<protein>
    <submittedName>
        <fullName evidence="6">MurR/RpiR family transcriptional regulator</fullName>
    </submittedName>
</protein>
<evidence type="ECO:0000313" key="6">
    <source>
        <dbReference type="EMBL" id="MDT9609776.1"/>
    </source>
</evidence>
<reference evidence="6" key="1">
    <citation type="submission" date="2023-08" db="EMBL/GenBank/DDBJ databases">
        <title>Lactobacillus from the Female Urinary Tract.</title>
        <authorList>
            <person name="Stegman N."/>
            <person name="Jackson B."/>
            <person name="Steiling M."/>
            <person name="Sedano C."/>
            <person name="Wolfe A."/>
            <person name="Putonti C."/>
        </authorList>
    </citation>
    <scope>NUCLEOTIDE SEQUENCE</scope>
    <source>
        <strain evidence="6">UMB5661</strain>
    </source>
</reference>
<dbReference type="GO" id="GO:0003677">
    <property type="term" value="F:DNA binding"/>
    <property type="evidence" value="ECO:0007669"/>
    <property type="project" value="UniProtKB-KW"/>
</dbReference>
<dbReference type="PANTHER" id="PTHR30514:SF1">
    <property type="entry name" value="HTH-TYPE TRANSCRIPTIONAL REGULATOR HEXR-RELATED"/>
    <property type="match status" value="1"/>
</dbReference>
<organism evidence="6 7">
    <name type="scientific">Lactobacillus crispatus</name>
    <dbReference type="NCBI Taxonomy" id="47770"/>
    <lineage>
        <taxon>Bacteria</taxon>
        <taxon>Bacillati</taxon>
        <taxon>Bacillota</taxon>
        <taxon>Bacilli</taxon>
        <taxon>Lactobacillales</taxon>
        <taxon>Lactobacillaceae</taxon>
        <taxon>Lactobacillus</taxon>
    </lineage>
</organism>
<dbReference type="SUPFAM" id="SSF53697">
    <property type="entry name" value="SIS domain"/>
    <property type="match status" value="1"/>
</dbReference>
<dbReference type="InterPro" id="IPR036388">
    <property type="entry name" value="WH-like_DNA-bd_sf"/>
</dbReference>
<dbReference type="InterPro" id="IPR047640">
    <property type="entry name" value="RpiR-like"/>
</dbReference>
<dbReference type="RefSeq" id="WP_100732935.1">
    <property type="nucleotide sequence ID" value="NZ_JASOID010000087.1"/>
</dbReference>
<dbReference type="PANTHER" id="PTHR30514">
    <property type="entry name" value="GLUCOKINASE"/>
    <property type="match status" value="1"/>
</dbReference>
<keyword evidence="3" id="KW-0804">Transcription</keyword>
<dbReference type="EMBL" id="JAVTXN010000028">
    <property type="protein sequence ID" value="MDT9609776.1"/>
    <property type="molecule type" value="Genomic_DNA"/>
</dbReference>
<evidence type="ECO:0000259" key="4">
    <source>
        <dbReference type="PROSITE" id="PS51071"/>
    </source>
</evidence>
<dbReference type="Pfam" id="PF01380">
    <property type="entry name" value="SIS"/>
    <property type="match status" value="1"/>
</dbReference>
<evidence type="ECO:0000259" key="5">
    <source>
        <dbReference type="PROSITE" id="PS51464"/>
    </source>
</evidence>
<feature type="domain" description="SIS" evidence="5">
    <location>
        <begin position="116"/>
        <end position="258"/>
    </location>
</feature>
<evidence type="ECO:0000256" key="3">
    <source>
        <dbReference type="ARBA" id="ARBA00023163"/>
    </source>
</evidence>
<dbReference type="GO" id="GO:1901135">
    <property type="term" value="P:carbohydrate derivative metabolic process"/>
    <property type="evidence" value="ECO:0007669"/>
    <property type="project" value="InterPro"/>
</dbReference>